<dbReference type="GO" id="GO:0030623">
    <property type="term" value="F:U5 snRNA binding"/>
    <property type="evidence" value="ECO:0007669"/>
    <property type="project" value="TreeGrafter"/>
</dbReference>
<dbReference type="VEuPathDB" id="CryptoDB:CHUDEA3_3880"/>
<evidence type="ECO:0000256" key="4">
    <source>
        <dbReference type="ARBA" id="ARBA00022741"/>
    </source>
</evidence>
<protein>
    <submittedName>
        <fullName evidence="12">Gtpase</fullName>
    </submittedName>
</protein>
<dbReference type="InterPro" id="IPR020568">
    <property type="entry name" value="Ribosomal_Su5_D2-typ_SF"/>
</dbReference>
<dbReference type="Proteomes" id="UP001429100">
    <property type="component" value="Unassembled WGS sequence"/>
</dbReference>
<sequence length="1035" mass="117783">MDLNDVYDEFGNYIAKDDNDSEGSADWVGSEETSDPEDNQNNKDSEIFDHAQKEESDDSGSDIFSENEWRKHKGQVKILNKQSIKDEDHEMTQETDDNNKIVQFEDKEYYPDPSDVYGDDVEILVQEEDHQHIDEPLISPLKENKFDLIEKNLKEMETTFSYEFLRDLMDNLEFVRNICFIGEIHSGKTTFLDMLVKNTHSYKGDKKNIPLPERYCDSRKDEQDRGISIKASPISLVLPNSMDKSFLFNILDTPGHVNFVDEACISVRISEGVILFLDCVIGLTKQLERLLHYCLSEGKKVVLVINQIDRLVLECRIPPYDAYFKLKHLISAVNNSILEFASIHGLNTDETRNLLFGPERGNVGFASGRYNFFFTLNSFARKYLKHNGITNNCILIEKSQQLSFRLWGDYYFNKENNSFETDSNVSQDRSFVEFILSPIYKLLGYTVSEEDDKLSSFLKTVGIYLTKKELKLNAKERLEIVCKRFFGNSASFTDFITKNIPNPIQSASDNVERIYTGPINDRISSFMRKYERNNCPLVVFIIKQFHSEDMESFYSFGKIFCGTLSKGDRVKVLGESFSKDDPEDFTTRYIDNLWILQSRYKVEVTSVPAGNWVLISGLGSSVTKPCTLIGHNSSIKDDEIYPLRNIRLLNKSVIKLALEPHNPADLPKMLEGLKSISKAYTCSVTKVEENGEHVMFGTGELQMDCMMHDLRCLYGNLDVKVSDPMVHFCETVSEKSVVKCFGDSTNGLNRLYITSEPLDRGISDELENGIMKVSISDTKDPKYYSNLLAEKYGWDKLAVKSLWAFGPDPNIGSNVLLDDTSSITVDKKLLYDVKDDIIQGFNWAVKEGPLLEEPIRNVKFKILDVNLSYDKVSRGTGQIVPASRRACYTSMFLASPKILEPISLVEIICPSGLDEFINNIVSKRRGHAGKEIPIPASPLVTILAFVPAIETFGFETDLRIHTSGQAFCTSCFDHWAIVPGNPLDRNISLRPLEKAPIPHLARDFLLKTRRRKGLSDDVNIQNFITCPELIKALNY</sequence>
<dbReference type="InterPro" id="IPR005517">
    <property type="entry name" value="Transl_elong_EFG/EF2_IV"/>
</dbReference>
<dbReference type="GO" id="GO:0071007">
    <property type="term" value="C:U2-type catalytic step 2 spliceosome"/>
    <property type="evidence" value="ECO:0007669"/>
    <property type="project" value="TreeGrafter"/>
</dbReference>
<dbReference type="CDD" id="cd01683">
    <property type="entry name" value="EF2_IV_snRNP"/>
    <property type="match status" value="1"/>
</dbReference>
<keyword evidence="6" id="KW-0342">GTP-binding</keyword>
<feature type="domain" description="Tr-type G" evidence="10">
    <location>
        <begin position="173"/>
        <end position="471"/>
    </location>
</feature>
<dbReference type="CDD" id="cd04090">
    <property type="entry name" value="EF2_II_snRNP"/>
    <property type="match status" value="1"/>
</dbReference>
<dbReference type="Gene3D" id="3.40.50.300">
    <property type="entry name" value="P-loop containing nucleotide triphosphate hydrolases"/>
    <property type="match status" value="1"/>
</dbReference>
<reference evidence="12 13" key="1">
    <citation type="submission" date="2014-11" db="EMBL/GenBank/DDBJ databases">
        <title>Comparative genomic analysis of Cryptosporidium hominis reveals occurrence of genetic recombination in virulent subtypes.</title>
        <authorList>
            <person name="Guo Y."/>
            <person name="Tang K."/>
            <person name="Frace M."/>
            <person name="Li N."/>
            <person name="Roellig D.M."/>
            <person name="Sammons S."/>
            <person name="Knipe K."/>
            <person name="Rowe L."/>
            <person name="Feng Y."/>
            <person name="Xiao L."/>
        </authorList>
    </citation>
    <scope>NUCLEOTIDE SEQUENCE [LARGE SCALE GENOMIC DNA]</scope>
    <source>
        <strain evidence="12">30976</strain>
    </source>
</reference>
<dbReference type="InterPro" id="IPR009000">
    <property type="entry name" value="Transl_B-barrel_sf"/>
</dbReference>
<dbReference type="InterPro" id="IPR000795">
    <property type="entry name" value="T_Tr_GTP-bd_dom"/>
</dbReference>
<dbReference type="InterPro" id="IPR035655">
    <property type="entry name" value="U5-116kDa_C"/>
</dbReference>
<dbReference type="AlphaFoldDB" id="A0A0S4TD85"/>
<keyword evidence="13" id="KW-1185">Reference proteome</keyword>
<dbReference type="GO" id="GO:0003924">
    <property type="term" value="F:GTPase activity"/>
    <property type="evidence" value="ECO:0007669"/>
    <property type="project" value="InterPro"/>
</dbReference>
<dbReference type="VEuPathDB" id="CryptoDB:GY17_00003784"/>
<reference evidence="11" key="2">
    <citation type="submission" date="2015-08" db="EMBL/GenBank/DDBJ databases">
        <authorList>
            <person name="Babu N.S."/>
            <person name="Beckwith C.J."/>
            <person name="Beseler K.G."/>
            <person name="Brison A."/>
            <person name="Carone J.V."/>
            <person name="Caskin T.P."/>
            <person name="Diamond M."/>
            <person name="Durham M.E."/>
            <person name="Foxe J.M."/>
            <person name="Go M."/>
            <person name="Henderson B.A."/>
            <person name="Jones I.B."/>
            <person name="McGettigan J.A."/>
            <person name="Micheletti S.J."/>
            <person name="Nasrallah M.E."/>
            <person name="Ortiz D."/>
            <person name="Piller C.R."/>
            <person name="Privatt S.R."/>
            <person name="Schneider S.L."/>
            <person name="Sharp S."/>
            <person name="Smith T.C."/>
            <person name="Stanton J.D."/>
            <person name="Ullery H.E."/>
            <person name="Wilson R.J."/>
            <person name="Serrano M.G."/>
            <person name="Buck G."/>
            <person name="Lee V."/>
            <person name="Wang Y."/>
            <person name="Carvalho R."/>
            <person name="Voegtly L."/>
            <person name="Shi R."/>
            <person name="Duckworth R."/>
            <person name="Johnson A."/>
            <person name="Loviza R."/>
            <person name="Walstead R."/>
            <person name="Shah Z."/>
            <person name="Kiflezghi M."/>
            <person name="Wade K."/>
            <person name="Ball S.L."/>
            <person name="Bradley K.W."/>
            <person name="Asai D.J."/>
            <person name="Bowman C.A."/>
            <person name="Russell D.A."/>
            <person name="Pope W.H."/>
            <person name="Jacobs-Sera D."/>
            <person name="Hendrix R.W."/>
            <person name="Hatfull G.F."/>
        </authorList>
    </citation>
    <scope>NUCLEOTIDE SEQUENCE [LARGE SCALE GENOMIC DNA]</scope>
</reference>
<dbReference type="FunFam" id="3.30.70.870:FF:000002">
    <property type="entry name" value="Translation elongation factor 2"/>
    <property type="match status" value="1"/>
</dbReference>
<evidence type="ECO:0000256" key="8">
    <source>
        <dbReference type="ARBA" id="ARBA00023242"/>
    </source>
</evidence>
<evidence type="ECO:0000256" key="7">
    <source>
        <dbReference type="ARBA" id="ARBA00023187"/>
    </source>
</evidence>
<dbReference type="CDD" id="cd04098">
    <property type="entry name" value="eEF2_C_snRNP"/>
    <property type="match status" value="1"/>
</dbReference>
<evidence type="ECO:0000256" key="3">
    <source>
        <dbReference type="ARBA" id="ARBA00022664"/>
    </source>
</evidence>
<dbReference type="Pfam" id="PF00679">
    <property type="entry name" value="EFG_C"/>
    <property type="match status" value="1"/>
</dbReference>
<dbReference type="FunFam" id="3.30.70.240:FF:000004">
    <property type="entry name" value="116 kDa U5 small nuclear ribonucleoprotein"/>
    <property type="match status" value="1"/>
</dbReference>
<evidence type="ECO:0000256" key="5">
    <source>
        <dbReference type="ARBA" id="ARBA00022917"/>
    </source>
</evidence>
<comment type="subcellular location">
    <subcellularLocation>
        <location evidence="2">Cytoplasm</location>
    </subcellularLocation>
    <subcellularLocation>
        <location evidence="1">Nucleus</location>
    </subcellularLocation>
</comment>
<dbReference type="FunFam" id="3.30.230.10:FF:000009">
    <property type="entry name" value="116 kDa U5 small nuclear ribonucleoprotein component"/>
    <property type="match status" value="1"/>
</dbReference>
<dbReference type="FunFam" id="3.40.50.300:FF:000646">
    <property type="entry name" value="U5 small nuclear ribonucleoprotein component"/>
    <property type="match status" value="1"/>
</dbReference>
<reference evidence="12 13" key="3">
    <citation type="submission" date="2017-10" db="EMBL/GenBank/DDBJ databases">
        <title>Consistent, comparative and evidence-based genome annotation and re-annotation for the closely-related species, Cryptosporidium parvum, C. hominis and C. tyzzeri.</title>
        <authorList>
            <person name="Baptista R.P."/>
            <person name="Li Y."/>
            <person name="Sateriale A."/>
            <person name="Striepen B."/>
            <person name="Kissinger J.C."/>
        </authorList>
    </citation>
    <scope>NUCLEOTIDE SEQUENCE [LARGE SCALE GENOMIC DNA]</scope>
    <source>
        <strain evidence="12">30976</strain>
    </source>
</reference>
<keyword evidence="5" id="KW-0648">Protein biosynthesis</keyword>
<dbReference type="InterPro" id="IPR031950">
    <property type="entry name" value="EFTUD2_N"/>
</dbReference>
<dbReference type="GO" id="GO:0046540">
    <property type="term" value="C:U4/U6 x U5 tri-snRNP complex"/>
    <property type="evidence" value="ECO:0007669"/>
    <property type="project" value="TreeGrafter"/>
</dbReference>
<dbReference type="EMBL" id="LN877949">
    <property type="protein sequence ID" value="CUV05328.1"/>
    <property type="molecule type" value="Genomic_DNA"/>
</dbReference>
<evidence type="ECO:0000259" key="10">
    <source>
        <dbReference type="PROSITE" id="PS51722"/>
    </source>
</evidence>
<dbReference type="PANTHER" id="PTHR42908:SF6">
    <property type="entry name" value="116 KDA U5 SMALL NUCLEAR RIBONUCLEOPROTEIN COMPONENT"/>
    <property type="match status" value="1"/>
</dbReference>
<keyword evidence="3" id="KW-0507">mRNA processing</keyword>
<feature type="compositionally biased region" description="Basic and acidic residues" evidence="9">
    <location>
        <begin position="40"/>
        <end position="54"/>
    </location>
</feature>
<name>A0A0S4TD85_CRYHO</name>
<evidence type="ECO:0000313" key="11">
    <source>
        <dbReference type="EMBL" id="CUV05328.1"/>
    </source>
</evidence>
<dbReference type="Pfam" id="PF03764">
    <property type="entry name" value="EFG_IV"/>
    <property type="match status" value="1"/>
</dbReference>
<dbReference type="SUPFAM" id="SSF54980">
    <property type="entry name" value="EF-G C-terminal domain-like"/>
    <property type="match status" value="2"/>
</dbReference>
<dbReference type="SUPFAM" id="SSF52540">
    <property type="entry name" value="P-loop containing nucleoside triphosphate hydrolases"/>
    <property type="match status" value="1"/>
</dbReference>
<dbReference type="GO" id="GO:0006412">
    <property type="term" value="P:translation"/>
    <property type="evidence" value="ECO:0007669"/>
    <property type="project" value="UniProtKB-KW"/>
</dbReference>
<dbReference type="Proteomes" id="UP000199752">
    <property type="component" value="Chromosome 3"/>
</dbReference>
<dbReference type="FunFam" id="2.40.30.10:FF:000029">
    <property type="entry name" value="116 kDa U5 small nuclear ribonucleoprotein component"/>
    <property type="match status" value="1"/>
</dbReference>
<dbReference type="SUPFAM" id="SSF50447">
    <property type="entry name" value="Translation proteins"/>
    <property type="match status" value="1"/>
</dbReference>
<dbReference type="PANTHER" id="PTHR42908">
    <property type="entry name" value="TRANSLATION ELONGATION FACTOR-RELATED"/>
    <property type="match status" value="1"/>
</dbReference>
<dbReference type="InterPro" id="IPR014721">
    <property type="entry name" value="Ribsml_uS5_D2-typ_fold_subgr"/>
</dbReference>
<dbReference type="SMART" id="SM00838">
    <property type="entry name" value="EFG_C"/>
    <property type="match status" value="1"/>
</dbReference>
<dbReference type="PRINTS" id="PR00315">
    <property type="entry name" value="ELONGATNFCT"/>
</dbReference>
<dbReference type="Gene3D" id="3.90.1430.10">
    <property type="entry name" value="Yeast translation eEF2 (G' domain)"/>
    <property type="match status" value="1"/>
</dbReference>
<dbReference type="InterPro" id="IPR035647">
    <property type="entry name" value="EFG_III/V"/>
</dbReference>
<dbReference type="Pfam" id="PF16004">
    <property type="entry name" value="EFTUD2"/>
    <property type="match status" value="1"/>
</dbReference>
<keyword evidence="8" id="KW-0539">Nucleus</keyword>
<dbReference type="EMBL" id="JTAI01000033">
    <property type="protein sequence ID" value="PPS94571.1"/>
    <property type="molecule type" value="Genomic_DNA"/>
</dbReference>
<dbReference type="VEuPathDB" id="CryptoDB:ChTU502y2012_416g0130"/>
<dbReference type="GO" id="GO:0005525">
    <property type="term" value="F:GTP binding"/>
    <property type="evidence" value="ECO:0007669"/>
    <property type="project" value="UniProtKB-KW"/>
</dbReference>
<dbReference type="CDD" id="cd04167">
    <property type="entry name" value="Snu114p"/>
    <property type="match status" value="1"/>
</dbReference>
<dbReference type="Gene3D" id="3.30.70.870">
    <property type="entry name" value="Elongation Factor G (Translational Gtpase), domain 3"/>
    <property type="match status" value="1"/>
</dbReference>
<dbReference type="Gene3D" id="3.30.70.240">
    <property type="match status" value="1"/>
</dbReference>
<evidence type="ECO:0000313" key="12">
    <source>
        <dbReference type="EMBL" id="PPS94571.1"/>
    </source>
</evidence>
<dbReference type="InterPro" id="IPR005225">
    <property type="entry name" value="Small_GTP-bd"/>
</dbReference>
<keyword evidence="4" id="KW-0547">Nucleotide-binding</keyword>
<evidence type="ECO:0000256" key="2">
    <source>
        <dbReference type="ARBA" id="ARBA00004496"/>
    </source>
</evidence>
<evidence type="ECO:0000256" key="1">
    <source>
        <dbReference type="ARBA" id="ARBA00004123"/>
    </source>
</evidence>
<dbReference type="InterPro" id="IPR044121">
    <property type="entry name" value="Snu114_GTP-bd"/>
</dbReference>
<dbReference type="PROSITE" id="PS51722">
    <property type="entry name" value="G_TR_2"/>
    <property type="match status" value="1"/>
</dbReference>
<keyword evidence="7" id="KW-0508">mRNA splicing</keyword>
<dbReference type="GO" id="GO:0005829">
    <property type="term" value="C:cytosol"/>
    <property type="evidence" value="ECO:0007669"/>
    <property type="project" value="TreeGrafter"/>
</dbReference>
<feature type="region of interest" description="Disordered" evidence="9">
    <location>
        <begin position="13"/>
        <end position="68"/>
    </location>
</feature>
<organism evidence="11">
    <name type="scientific">Cryptosporidium hominis</name>
    <dbReference type="NCBI Taxonomy" id="237895"/>
    <lineage>
        <taxon>Eukaryota</taxon>
        <taxon>Sar</taxon>
        <taxon>Alveolata</taxon>
        <taxon>Apicomplexa</taxon>
        <taxon>Conoidasida</taxon>
        <taxon>Coccidia</taxon>
        <taxon>Eucoccidiorida</taxon>
        <taxon>Eimeriorina</taxon>
        <taxon>Cryptosporidiidae</taxon>
        <taxon>Cryptosporidium</taxon>
    </lineage>
</organism>
<dbReference type="NCBIfam" id="TIGR00231">
    <property type="entry name" value="small_GTP"/>
    <property type="match status" value="1"/>
</dbReference>
<dbReference type="SUPFAM" id="SSF54211">
    <property type="entry name" value="Ribosomal protein S5 domain 2-like"/>
    <property type="match status" value="1"/>
</dbReference>
<dbReference type="OrthoDB" id="364892at2759"/>
<dbReference type="Gene3D" id="3.30.230.10">
    <property type="match status" value="1"/>
</dbReference>
<dbReference type="VEuPathDB" id="CryptoDB:Chro.80341"/>
<dbReference type="GO" id="GO:0000398">
    <property type="term" value="P:mRNA splicing, via spliceosome"/>
    <property type="evidence" value="ECO:0007669"/>
    <property type="project" value="TreeGrafter"/>
</dbReference>
<proteinExistence type="predicted"/>
<dbReference type="Gene3D" id="2.40.30.10">
    <property type="entry name" value="Translation factors"/>
    <property type="match status" value="1"/>
</dbReference>
<dbReference type="Pfam" id="PF00009">
    <property type="entry name" value="GTP_EFTU"/>
    <property type="match status" value="1"/>
</dbReference>
<dbReference type="InterPro" id="IPR031157">
    <property type="entry name" value="G_TR_CS"/>
</dbReference>
<dbReference type="SMART" id="SM00889">
    <property type="entry name" value="EFG_IV"/>
    <property type="match status" value="1"/>
</dbReference>
<evidence type="ECO:0000256" key="9">
    <source>
        <dbReference type="SAM" id="MobiDB-lite"/>
    </source>
</evidence>
<dbReference type="PROSITE" id="PS00301">
    <property type="entry name" value="G_TR_1"/>
    <property type="match status" value="1"/>
</dbReference>
<dbReference type="InterPro" id="IPR000640">
    <property type="entry name" value="EFG_V-like"/>
</dbReference>
<evidence type="ECO:0000313" key="13">
    <source>
        <dbReference type="Proteomes" id="UP001429100"/>
    </source>
</evidence>
<accession>A0A0S4TD85</accession>
<gene>
    <name evidence="11" type="ORF">CHUDEA3_3880</name>
    <name evidence="12" type="ORF">GY17_00003784</name>
</gene>
<evidence type="ECO:0000256" key="6">
    <source>
        <dbReference type="ARBA" id="ARBA00023134"/>
    </source>
</evidence>
<dbReference type="InterPro" id="IPR027417">
    <property type="entry name" value="P-loop_NTPase"/>
</dbReference>